<evidence type="ECO:0000313" key="5">
    <source>
        <dbReference type="EMBL" id="QDR79080.1"/>
    </source>
</evidence>
<dbReference type="InterPro" id="IPR050902">
    <property type="entry name" value="ABC_Transporter_SBP"/>
</dbReference>
<dbReference type="EMBL" id="CP036259">
    <property type="protein sequence ID" value="QDR79080.1"/>
    <property type="molecule type" value="Genomic_DNA"/>
</dbReference>
<dbReference type="Gene3D" id="3.40.50.1980">
    <property type="entry name" value="Nitrogenase molybdenum iron protein domain"/>
    <property type="match status" value="2"/>
</dbReference>
<dbReference type="PANTHER" id="PTHR30535:SF34">
    <property type="entry name" value="MOLYBDATE-BINDING PROTEIN MOLA"/>
    <property type="match status" value="1"/>
</dbReference>
<dbReference type="PROSITE" id="PS50983">
    <property type="entry name" value="FE_B12_PBP"/>
    <property type="match status" value="1"/>
</dbReference>
<name>A0A517DNY8_9FIRM</name>
<feature type="coiled-coil region" evidence="2">
    <location>
        <begin position="165"/>
        <end position="192"/>
    </location>
</feature>
<dbReference type="KEGG" id="sted:SPTER_03390"/>
<feature type="domain" description="Fe/B12 periplasmic-binding" evidence="4">
    <location>
        <begin position="54"/>
        <end position="321"/>
    </location>
</feature>
<dbReference type="Proteomes" id="UP000320776">
    <property type="component" value="Chromosome"/>
</dbReference>
<evidence type="ECO:0000256" key="1">
    <source>
        <dbReference type="ARBA" id="ARBA00008814"/>
    </source>
</evidence>
<keyword evidence="3" id="KW-0732">Signal</keyword>
<organism evidence="5 6">
    <name type="scientific">Sporomusa termitida</name>
    <dbReference type="NCBI Taxonomy" id="2377"/>
    <lineage>
        <taxon>Bacteria</taxon>
        <taxon>Bacillati</taxon>
        <taxon>Bacillota</taxon>
        <taxon>Negativicutes</taxon>
        <taxon>Selenomonadales</taxon>
        <taxon>Sporomusaceae</taxon>
        <taxon>Sporomusa</taxon>
    </lineage>
</organism>
<dbReference type="OrthoDB" id="1632098at2"/>
<reference evidence="5 6" key="1">
    <citation type="submission" date="2019-02" db="EMBL/GenBank/DDBJ databases">
        <title>Closed genome of Sporomusa termitida DSM 4440.</title>
        <authorList>
            <person name="Poehlein A."/>
            <person name="Daniel R."/>
        </authorList>
    </citation>
    <scope>NUCLEOTIDE SEQUENCE [LARGE SCALE GENOMIC DNA]</scope>
    <source>
        <strain evidence="5 6">DSM 4440</strain>
    </source>
</reference>
<dbReference type="PANTHER" id="PTHR30535">
    <property type="entry name" value="VITAMIN B12-BINDING PROTEIN"/>
    <property type="match status" value="1"/>
</dbReference>
<evidence type="ECO:0000259" key="4">
    <source>
        <dbReference type="PROSITE" id="PS50983"/>
    </source>
</evidence>
<dbReference type="InterPro" id="IPR002491">
    <property type="entry name" value="ABC_transptr_periplasmic_BD"/>
</dbReference>
<feature type="chain" id="PRO_5038918277" evidence="3">
    <location>
        <begin position="23"/>
        <end position="335"/>
    </location>
</feature>
<dbReference type="RefSeq" id="WP_144348775.1">
    <property type="nucleotide sequence ID" value="NZ_CP036259.1"/>
</dbReference>
<feature type="signal peptide" evidence="3">
    <location>
        <begin position="1"/>
        <end position="22"/>
    </location>
</feature>
<accession>A0A517DNY8</accession>
<keyword evidence="6" id="KW-1185">Reference proteome</keyword>
<dbReference type="SUPFAM" id="SSF53807">
    <property type="entry name" value="Helical backbone' metal receptor"/>
    <property type="match status" value="1"/>
</dbReference>
<evidence type="ECO:0000256" key="3">
    <source>
        <dbReference type="SAM" id="SignalP"/>
    </source>
</evidence>
<sequence length="335" mass="36628">MKQLLCLLISGLLCLLLSGCPARPVADQSFGTGPGYTVTDDTGYTMVLPAKPQRIVSLAYSVDELLVDLVATERILAFSRWADDRGITFITSDQAAAVANRAVPYAESLIALRPDLIIAAAGTMRPEAVQTLRDTGIAVFISQSPKNLPAVKTRIKTVAAAVGEEDKGQILIAQMEQRLQRLEATLAPVTADKRKCAMAFDFTGVIGNRHNLLADIFNYAHVRNGAARAGAGSIEQGENRLSKEQIIAVNPDIFLLPTWNFDGRSDIEAYRRQIMTDPALQQVAAVRNNQVKLIPDRYRYVGSHHVVESVVILATAVYPELFYKEGHHAEAMQTK</sequence>
<evidence type="ECO:0000313" key="6">
    <source>
        <dbReference type="Proteomes" id="UP000320776"/>
    </source>
</evidence>
<proteinExistence type="inferred from homology"/>
<dbReference type="PROSITE" id="PS51257">
    <property type="entry name" value="PROKAR_LIPOPROTEIN"/>
    <property type="match status" value="1"/>
</dbReference>
<keyword evidence="2" id="KW-0175">Coiled coil</keyword>
<dbReference type="GO" id="GO:0071281">
    <property type="term" value="P:cellular response to iron ion"/>
    <property type="evidence" value="ECO:0007669"/>
    <property type="project" value="TreeGrafter"/>
</dbReference>
<dbReference type="AlphaFoldDB" id="A0A517DNY8"/>
<evidence type="ECO:0000256" key="2">
    <source>
        <dbReference type="SAM" id="Coils"/>
    </source>
</evidence>
<gene>
    <name evidence="5" type="ORF">SPTER_03390</name>
</gene>
<protein>
    <submittedName>
        <fullName evidence="5">Putative ABC transporter PGF-CTERM-modified substrate-binding protein</fullName>
    </submittedName>
</protein>
<comment type="similarity">
    <text evidence="1">Belongs to the bacterial solute-binding protein 8 family.</text>
</comment>
<dbReference type="Pfam" id="PF01497">
    <property type="entry name" value="Peripla_BP_2"/>
    <property type="match status" value="1"/>
</dbReference>